<dbReference type="AlphaFoldDB" id="A0A9D5JSM1"/>
<dbReference type="InterPro" id="IPR000794">
    <property type="entry name" value="Beta-ketoacyl_synthase"/>
</dbReference>
<dbReference type="PANTHER" id="PTHR11712">
    <property type="entry name" value="POLYKETIDE SYNTHASE-RELATED"/>
    <property type="match status" value="1"/>
</dbReference>
<name>A0A9D5JSM1_9BACT</name>
<dbReference type="PANTHER" id="PTHR11712:SF336">
    <property type="entry name" value="3-OXOACYL-[ACYL-CARRIER-PROTEIN] SYNTHASE, MITOCHONDRIAL"/>
    <property type="match status" value="1"/>
</dbReference>
<gene>
    <name evidence="3" type="ORF">GF339_02925</name>
</gene>
<dbReference type="InterPro" id="IPR014030">
    <property type="entry name" value="Ketoacyl_synth_N"/>
</dbReference>
<accession>A0A9D5JSM1</accession>
<organism evidence="3 4">
    <name type="scientific">candidate division KSB3 bacterium</name>
    <dbReference type="NCBI Taxonomy" id="2044937"/>
    <lineage>
        <taxon>Bacteria</taxon>
        <taxon>candidate division KSB3</taxon>
    </lineage>
</organism>
<evidence type="ECO:0000313" key="3">
    <source>
        <dbReference type="EMBL" id="MBD3323508.1"/>
    </source>
</evidence>
<dbReference type="EMBL" id="WJJP01000087">
    <property type="protein sequence ID" value="MBD3323508.1"/>
    <property type="molecule type" value="Genomic_DNA"/>
</dbReference>
<dbReference type="Proteomes" id="UP000649604">
    <property type="component" value="Unassembled WGS sequence"/>
</dbReference>
<evidence type="ECO:0000259" key="2">
    <source>
        <dbReference type="Pfam" id="PF00109"/>
    </source>
</evidence>
<dbReference type="GO" id="GO:0004315">
    <property type="term" value="F:3-oxoacyl-[acyl-carrier-protein] synthase activity"/>
    <property type="evidence" value="ECO:0007669"/>
    <property type="project" value="TreeGrafter"/>
</dbReference>
<dbReference type="GO" id="GO:0006633">
    <property type="term" value="P:fatty acid biosynthetic process"/>
    <property type="evidence" value="ECO:0007669"/>
    <property type="project" value="TreeGrafter"/>
</dbReference>
<dbReference type="Pfam" id="PF00109">
    <property type="entry name" value="ketoacyl-synt"/>
    <property type="match status" value="1"/>
</dbReference>
<protein>
    <submittedName>
        <fullName evidence="3">Ketosynthase chain-length factor</fullName>
    </submittedName>
</protein>
<reference evidence="3" key="1">
    <citation type="submission" date="2019-11" db="EMBL/GenBank/DDBJ databases">
        <title>Microbial mats filling the niche in hypersaline microbial mats.</title>
        <authorList>
            <person name="Wong H.L."/>
            <person name="Macleod F.I."/>
            <person name="White R.A. III"/>
            <person name="Burns B.P."/>
        </authorList>
    </citation>
    <scope>NUCLEOTIDE SEQUENCE</scope>
    <source>
        <strain evidence="3">Rbin_158</strain>
    </source>
</reference>
<evidence type="ECO:0000256" key="1">
    <source>
        <dbReference type="ARBA" id="ARBA00022679"/>
    </source>
</evidence>
<keyword evidence="1" id="KW-0808">Transferase</keyword>
<feature type="domain" description="Beta-ketoacyl synthase-like N-terminal" evidence="2">
    <location>
        <begin position="6"/>
        <end position="92"/>
    </location>
</feature>
<evidence type="ECO:0000313" key="4">
    <source>
        <dbReference type="Proteomes" id="UP000649604"/>
    </source>
</evidence>
<dbReference type="SUPFAM" id="SSF53901">
    <property type="entry name" value="Thiolase-like"/>
    <property type="match status" value="1"/>
</dbReference>
<dbReference type="Gene3D" id="3.40.47.10">
    <property type="match status" value="1"/>
</dbReference>
<comment type="caution">
    <text evidence="3">The sequence shown here is derived from an EMBL/GenBank/DDBJ whole genome shotgun (WGS) entry which is preliminary data.</text>
</comment>
<feature type="non-terminal residue" evidence="3">
    <location>
        <position position="92"/>
    </location>
</feature>
<proteinExistence type="predicted"/>
<dbReference type="InterPro" id="IPR016039">
    <property type="entry name" value="Thiolase-like"/>
</dbReference>
<sequence>MKPAHHVVITGIGMITPVGLDTATCWRNLLAGQSGIRSINRFNPGGCRTKIGGELPEEYSALEKAKIPRRMFKQTLRATRLGFLCAQQAVED</sequence>